<reference evidence="1 2" key="1">
    <citation type="submission" date="2018-09" db="EMBL/GenBank/DDBJ databases">
        <title>Genomic Encyclopedia of Archaeal and Bacterial Type Strains, Phase II (KMG-II): from individual species to whole genera.</title>
        <authorList>
            <person name="Goeker M."/>
        </authorList>
    </citation>
    <scope>NUCLEOTIDE SEQUENCE [LARGE SCALE GENOMIC DNA]</scope>
    <source>
        <strain evidence="1 2">DSM 27148</strain>
    </source>
</reference>
<dbReference type="EMBL" id="RAPN01000001">
    <property type="protein sequence ID" value="RKD90028.1"/>
    <property type="molecule type" value="Genomic_DNA"/>
</dbReference>
<organism evidence="1 2">
    <name type="scientific">Mangrovibacterium diazotrophicum</name>
    <dbReference type="NCBI Taxonomy" id="1261403"/>
    <lineage>
        <taxon>Bacteria</taxon>
        <taxon>Pseudomonadati</taxon>
        <taxon>Bacteroidota</taxon>
        <taxon>Bacteroidia</taxon>
        <taxon>Marinilabiliales</taxon>
        <taxon>Prolixibacteraceae</taxon>
        <taxon>Mangrovibacterium</taxon>
    </lineage>
</organism>
<name>A0A419W3H8_9BACT</name>
<dbReference type="Proteomes" id="UP000283387">
    <property type="component" value="Unassembled WGS sequence"/>
</dbReference>
<dbReference type="RefSeq" id="WP_147377104.1">
    <property type="nucleotide sequence ID" value="NZ_RAPN01000001.1"/>
</dbReference>
<evidence type="ECO:0000313" key="2">
    <source>
        <dbReference type="Proteomes" id="UP000283387"/>
    </source>
</evidence>
<protein>
    <submittedName>
        <fullName evidence="1">Uncharacterized protein</fullName>
    </submittedName>
</protein>
<keyword evidence="2" id="KW-1185">Reference proteome</keyword>
<proteinExistence type="predicted"/>
<sequence length="130" mass="15476">MWIVIIAFPILTVGWFLFDKWKMETEIQSQGGMAIVHKELINILIDSTPYCKILQEGRSYIYIGRSDLHYEIVSHFSDISVIFRLENAFVGKHMLKWSFSKTDAPDYIYFRIEKDIESYFNKKFSKITYK</sequence>
<gene>
    <name evidence="1" type="ORF">BC643_0364</name>
</gene>
<accession>A0A419W3H8</accession>
<evidence type="ECO:0000313" key="1">
    <source>
        <dbReference type="EMBL" id="RKD90028.1"/>
    </source>
</evidence>
<comment type="caution">
    <text evidence="1">The sequence shown here is derived from an EMBL/GenBank/DDBJ whole genome shotgun (WGS) entry which is preliminary data.</text>
</comment>
<dbReference type="AlphaFoldDB" id="A0A419W3H8"/>